<dbReference type="InterPro" id="IPR024425">
    <property type="entry name" value="LiaF-like_C"/>
</dbReference>
<dbReference type="RefSeq" id="WP_211041331.1">
    <property type="nucleotide sequence ID" value="NZ_JAELVF020000001.1"/>
</dbReference>
<gene>
    <name evidence="4" type="ORF">JGS22_003975</name>
</gene>
<reference evidence="4" key="1">
    <citation type="submission" date="2021-06" db="EMBL/GenBank/DDBJ databases">
        <title>Sequencing of actinobacteria type strains.</title>
        <authorList>
            <person name="Nguyen G.-S."/>
            <person name="Wentzel A."/>
        </authorList>
    </citation>
    <scope>NUCLEOTIDE SEQUENCE</scope>
    <source>
        <strain evidence="4">P38-E01</strain>
    </source>
</reference>
<name>A0A949JIC6_9ACTN</name>
<sequence>MTDSSSAPAPRPRRDADLRASHSDREAVAERLREAAGDGRIDLEELEERLEKALTAKTYGELEPLTADLPATHQQQKKAAAAEQPLELKTGAGDIVQDGYWVVPSRINAISRLGDIKIDFSQAECHQSEVVLDVNAGIGNVTVIVPHGWSARTHSLKVSVGSVRNRATEPPTPGSPTLELTGRAAMGDVRVRYPNRWENWLRSS</sequence>
<dbReference type="InterPro" id="IPR012551">
    <property type="entry name" value="DUF1707_SHOCT-like"/>
</dbReference>
<dbReference type="EMBL" id="JAELVF020000001">
    <property type="protein sequence ID" value="MBU7596814.1"/>
    <property type="molecule type" value="Genomic_DNA"/>
</dbReference>
<evidence type="ECO:0000313" key="5">
    <source>
        <dbReference type="Proteomes" id="UP000694501"/>
    </source>
</evidence>
<dbReference type="PANTHER" id="PTHR40763">
    <property type="entry name" value="MEMBRANE PROTEIN-RELATED"/>
    <property type="match status" value="1"/>
</dbReference>
<dbReference type="Pfam" id="PF08044">
    <property type="entry name" value="DUF1707"/>
    <property type="match status" value="1"/>
</dbReference>
<protein>
    <submittedName>
        <fullName evidence="4">DUF1707 domain-containing protein</fullName>
    </submittedName>
</protein>
<feature type="domain" description="DUF1707" evidence="2">
    <location>
        <begin position="18"/>
        <end position="70"/>
    </location>
</feature>
<feature type="compositionally biased region" description="Basic and acidic residues" evidence="1">
    <location>
        <begin position="12"/>
        <end position="27"/>
    </location>
</feature>
<comment type="caution">
    <text evidence="4">The sequence shown here is derived from an EMBL/GenBank/DDBJ whole genome shotgun (WGS) entry which is preliminary data.</text>
</comment>
<dbReference type="PANTHER" id="PTHR40763:SF5">
    <property type="entry name" value="MEMBRANE PROTEIN"/>
    <property type="match status" value="1"/>
</dbReference>
<dbReference type="AlphaFoldDB" id="A0A949JIC6"/>
<evidence type="ECO:0000313" key="4">
    <source>
        <dbReference type="EMBL" id="MBU7596814.1"/>
    </source>
</evidence>
<evidence type="ECO:0000259" key="2">
    <source>
        <dbReference type="Pfam" id="PF08044"/>
    </source>
</evidence>
<evidence type="ECO:0000259" key="3">
    <source>
        <dbReference type="Pfam" id="PF09922"/>
    </source>
</evidence>
<feature type="region of interest" description="Disordered" evidence="1">
    <location>
        <begin position="1"/>
        <end position="27"/>
    </location>
</feature>
<proteinExistence type="predicted"/>
<feature type="domain" description="Cell wall-active antibiotics response LiaF-like C-terminal" evidence="3">
    <location>
        <begin position="101"/>
        <end position="164"/>
    </location>
</feature>
<dbReference type="Pfam" id="PF09922">
    <property type="entry name" value="LiaF-like_C"/>
    <property type="match status" value="1"/>
</dbReference>
<evidence type="ECO:0000256" key="1">
    <source>
        <dbReference type="SAM" id="MobiDB-lite"/>
    </source>
</evidence>
<accession>A0A949JIC6</accession>
<dbReference type="Proteomes" id="UP000694501">
    <property type="component" value="Unassembled WGS sequence"/>
</dbReference>
<keyword evidence="5" id="KW-1185">Reference proteome</keyword>
<organism evidence="4 5">
    <name type="scientific">Streptomyces tardus</name>
    <dbReference type="NCBI Taxonomy" id="2780544"/>
    <lineage>
        <taxon>Bacteria</taxon>
        <taxon>Bacillati</taxon>
        <taxon>Actinomycetota</taxon>
        <taxon>Actinomycetes</taxon>
        <taxon>Kitasatosporales</taxon>
        <taxon>Streptomycetaceae</taxon>
        <taxon>Streptomyces</taxon>
    </lineage>
</organism>